<dbReference type="AlphaFoldDB" id="A0A8J3D6U9"/>
<comment type="caution">
    <text evidence="1">The sequence shown here is derived from an EMBL/GenBank/DDBJ whole genome shotgun (WGS) entry which is preliminary data.</text>
</comment>
<keyword evidence="2" id="KW-1185">Reference proteome</keyword>
<organism evidence="1 2">
    <name type="scientific">Persicitalea jodogahamensis</name>
    <dbReference type="NCBI Taxonomy" id="402147"/>
    <lineage>
        <taxon>Bacteria</taxon>
        <taxon>Pseudomonadati</taxon>
        <taxon>Bacteroidota</taxon>
        <taxon>Cytophagia</taxon>
        <taxon>Cytophagales</taxon>
        <taxon>Spirosomataceae</taxon>
        <taxon>Persicitalea</taxon>
    </lineage>
</organism>
<dbReference type="InterPro" id="IPR029063">
    <property type="entry name" value="SAM-dependent_MTases_sf"/>
</dbReference>
<evidence type="ECO:0000313" key="2">
    <source>
        <dbReference type="Proteomes" id="UP000598271"/>
    </source>
</evidence>
<gene>
    <name evidence="1" type="ORF">GCM10007390_12560</name>
</gene>
<reference evidence="1 2" key="1">
    <citation type="journal article" date="2014" name="Int. J. Syst. Evol. Microbiol.">
        <title>Complete genome sequence of Corynebacterium casei LMG S-19264T (=DSM 44701T), isolated from a smear-ripened cheese.</title>
        <authorList>
            <consortium name="US DOE Joint Genome Institute (JGI-PGF)"/>
            <person name="Walter F."/>
            <person name="Albersmeier A."/>
            <person name="Kalinowski J."/>
            <person name="Ruckert C."/>
        </authorList>
    </citation>
    <scope>NUCLEOTIDE SEQUENCE [LARGE SCALE GENOMIC DNA]</scope>
    <source>
        <strain evidence="1 2">KCTC 12866</strain>
    </source>
</reference>
<dbReference type="EMBL" id="BMXF01000001">
    <property type="protein sequence ID" value="GHB60318.1"/>
    <property type="molecule type" value="Genomic_DNA"/>
</dbReference>
<proteinExistence type="predicted"/>
<dbReference type="RefSeq" id="WP_189563474.1">
    <property type="nucleotide sequence ID" value="NZ_BMXF01000001.1"/>
</dbReference>
<name>A0A8J3D6U9_9BACT</name>
<protein>
    <submittedName>
        <fullName evidence="1">Uncharacterized protein</fullName>
    </submittedName>
</protein>
<dbReference type="Proteomes" id="UP000598271">
    <property type="component" value="Unassembled WGS sequence"/>
</dbReference>
<accession>A0A8J3D6U9</accession>
<sequence length="106" mass="11855">MLSGHTQGGLPALLGRLTQPRRIPETVSYTGSLALCLCEGLTHDGFLLFIDRNEQGAIQSFIDSSEYDSCINFLIGQVTSSIFLLWETPMLLYFNEKVARELRISQ</sequence>
<evidence type="ECO:0000313" key="1">
    <source>
        <dbReference type="EMBL" id="GHB60318.1"/>
    </source>
</evidence>
<dbReference type="Gene3D" id="3.40.50.150">
    <property type="entry name" value="Vaccinia Virus protein VP39"/>
    <property type="match status" value="1"/>
</dbReference>